<feature type="transmembrane region" description="Helical" evidence="4">
    <location>
        <begin position="158"/>
        <end position="179"/>
    </location>
</feature>
<dbReference type="EMBL" id="OBEB01000008">
    <property type="protein sequence ID" value="SNY58576.1"/>
    <property type="molecule type" value="Genomic_DNA"/>
</dbReference>
<keyword evidence="7" id="KW-1185">Reference proteome</keyword>
<dbReference type="CDD" id="cd01949">
    <property type="entry name" value="GGDEF"/>
    <property type="match status" value="1"/>
</dbReference>
<feature type="transmembrane region" description="Helical" evidence="4">
    <location>
        <begin position="37"/>
        <end position="56"/>
    </location>
</feature>
<gene>
    <name evidence="6" type="ORF">SAMN06297280_3439</name>
</gene>
<protein>
    <recommendedName>
        <fullName evidence="2">diguanylate cyclase</fullName>
        <ecNumber evidence="2">2.7.7.65</ecNumber>
    </recommendedName>
</protein>
<dbReference type="EC" id="2.7.7.65" evidence="2"/>
<evidence type="ECO:0000256" key="3">
    <source>
        <dbReference type="ARBA" id="ARBA00034247"/>
    </source>
</evidence>
<dbReference type="InterPro" id="IPR043128">
    <property type="entry name" value="Rev_trsase/Diguanyl_cyclase"/>
</dbReference>
<evidence type="ECO:0000256" key="2">
    <source>
        <dbReference type="ARBA" id="ARBA00012528"/>
    </source>
</evidence>
<dbReference type="AlphaFoldDB" id="A0A285JGR6"/>
<name>A0A285JGR6_9GAMM</name>
<evidence type="ECO:0000313" key="7">
    <source>
        <dbReference type="Proteomes" id="UP000219353"/>
    </source>
</evidence>
<dbReference type="SUPFAM" id="SSF55073">
    <property type="entry name" value="Nucleotide cyclase"/>
    <property type="match status" value="1"/>
</dbReference>
<dbReference type="NCBIfam" id="TIGR00254">
    <property type="entry name" value="GGDEF"/>
    <property type="match status" value="1"/>
</dbReference>
<accession>A0A285JGR6</accession>
<feature type="transmembrane region" description="Helical" evidence="4">
    <location>
        <begin position="199"/>
        <end position="219"/>
    </location>
</feature>
<dbReference type="SMART" id="SM00267">
    <property type="entry name" value="GGDEF"/>
    <property type="match status" value="1"/>
</dbReference>
<dbReference type="InterPro" id="IPR000160">
    <property type="entry name" value="GGDEF_dom"/>
</dbReference>
<feature type="transmembrane region" description="Helical" evidence="4">
    <location>
        <begin position="62"/>
        <end position="83"/>
    </location>
</feature>
<dbReference type="PANTHER" id="PTHR45138:SF9">
    <property type="entry name" value="DIGUANYLATE CYCLASE DGCM-RELATED"/>
    <property type="match status" value="1"/>
</dbReference>
<dbReference type="PANTHER" id="PTHR45138">
    <property type="entry name" value="REGULATORY COMPONENTS OF SENSORY TRANSDUCTION SYSTEM"/>
    <property type="match status" value="1"/>
</dbReference>
<comment type="cofactor">
    <cofactor evidence="1">
        <name>Mg(2+)</name>
        <dbReference type="ChEBI" id="CHEBI:18420"/>
    </cofactor>
</comment>
<dbReference type="InterPro" id="IPR050469">
    <property type="entry name" value="Diguanylate_Cyclase"/>
</dbReference>
<dbReference type="GO" id="GO:0052621">
    <property type="term" value="F:diguanylate cyclase activity"/>
    <property type="evidence" value="ECO:0007669"/>
    <property type="project" value="UniProtKB-EC"/>
</dbReference>
<keyword evidence="4" id="KW-0472">Membrane</keyword>
<organism evidence="6 7">
    <name type="scientific">Arsukibacterium tuosuense</name>
    <dbReference type="NCBI Taxonomy" id="1323745"/>
    <lineage>
        <taxon>Bacteria</taxon>
        <taxon>Pseudomonadati</taxon>
        <taxon>Pseudomonadota</taxon>
        <taxon>Gammaproteobacteria</taxon>
        <taxon>Chromatiales</taxon>
        <taxon>Chromatiaceae</taxon>
        <taxon>Arsukibacterium</taxon>
    </lineage>
</organism>
<evidence type="ECO:0000256" key="4">
    <source>
        <dbReference type="SAM" id="Phobius"/>
    </source>
</evidence>
<feature type="transmembrane region" description="Helical" evidence="4">
    <location>
        <begin position="95"/>
        <end position="112"/>
    </location>
</feature>
<proteinExistence type="predicted"/>
<dbReference type="OrthoDB" id="9803824at2"/>
<dbReference type="Proteomes" id="UP000219353">
    <property type="component" value="Unassembled WGS sequence"/>
</dbReference>
<dbReference type="PROSITE" id="PS50887">
    <property type="entry name" value="GGDEF"/>
    <property type="match status" value="1"/>
</dbReference>
<dbReference type="FunFam" id="3.30.70.270:FF:000001">
    <property type="entry name" value="Diguanylate cyclase domain protein"/>
    <property type="match status" value="1"/>
</dbReference>
<keyword evidence="4" id="KW-1133">Transmembrane helix</keyword>
<evidence type="ECO:0000313" key="6">
    <source>
        <dbReference type="EMBL" id="SNY58576.1"/>
    </source>
</evidence>
<feature type="transmembrane region" description="Helical" evidence="4">
    <location>
        <begin position="6"/>
        <end position="25"/>
    </location>
</feature>
<sequence>MLEQNAVNVTAIFILFQFFFTCLFFREKHCGVKGISSFVLSALMLLLTSIFTLIYANTLNEFYAIALIVSFSSIYYFVIRSFTELLSIRTKRKTERYYFLFAVAISIGTLILTDEVVYGISIGILASAVIPLVYLLRLISNKVRYLDILAERTFLSHCISLILIGYLLLLIVIFVKKVLPIGILQYLSLELTESVNTASLFWGLCAHISLLIAFLIVIYKFKQDELKKVGETDYLTGVYNRKAFFERVSGIHDSNDTYLILIDADFFKKINDHYGHIAGDEALKHIAKVLQGNISKSDLLARYGGEEFIIAVINTDEKKLRVMVERLRAQMESSPLVFNEITIQITLSIGVSKFSKQDILQDIEQADNMLYQAKANGRNQAVYSLT</sequence>
<evidence type="ECO:0000259" key="5">
    <source>
        <dbReference type="PROSITE" id="PS50887"/>
    </source>
</evidence>
<feature type="transmembrane region" description="Helical" evidence="4">
    <location>
        <begin position="118"/>
        <end position="137"/>
    </location>
</feature>
<dbReference type="Gene3D" id="3.30.70.270">
    <property type="match status" value="1"/>
</dbReference>
<evidence type="ECO:0000256" key="1">
    <source>
        <dbReference type="ARBA" id="ARBA00001946"/>
    </source>
</evidence>
<reference evidence="7" key="1">
    <citation type="submission" date="2017-09" db="EMBL/GenBank/DDBJ databases">
        <authorList>
            <person name="Varghese N."/>
            <person name="Submissions S."/>
        </authorList>
    </citation>
    <scope>NUCLEOTIDE SEQUENCE [LARGE SCALE GENOMIC DNA]</scope>
    <source>
        <strain evidence="7">CGMCC 1.12461</strain>
    </source>
</reference>
<dbReference type="RefSeq" id="WP_097112620.1">
    <property type="nucleotide sequence ID" value="NZ_OBEB01000008.1"/>
</dbReference>
<comment type="catalytic activity">
    <reaction evidence="3">
        <text>2 GTP = 3',3'-c-di-GMP + 2 diphosphate</text>
        <dbReference type="Rhea" id="RHEA:24898"/>
        <dbReference type="ChEBI" id="CHEBI:33019"/>
        <dbReference type="ChEBI" id="CHEBI:37565"/>
        <dbReference type="ChEBI" id="CHEBI:58805"/>
        <dbReference type="EC" id="2.7.7.65"/>
    </reaction>
</comment>
<keyword evidence="4" id="KW-0812">Transmembrane</keyword>
<dbReference type="Pfam" id="PF00990">
    <property type="entry name" value="GGDEF"/>
    <property type="match status" value="1"/>
</dbReference>
<dbReference type="InterPro" id="IPR029787">
    <property type="entry name" value="Nucleotide_cyclase"/>
</dbReference>
<feature type="domain" description="GGDEF" evidence="5">
    <location>
        <begin position="255"/>
        <end position="386"/>
    </location>
</feature>